<keyword evidence="2" id="KW-1185">Reference proteome</keyword>
<dbReference type="Proteomes" id="UP000770661">
    <property type="component" value="Unassembled WGS sequence"/>
</dbReference>
<dbReference type="SUPFAM" id="SSF53850">
    <property type="entry name" value="Periplasmic binding protein-like II"/>
    <property type="match status" value="1"/>
</dbReference>
<protein>
    <submittedName>
        <fullName evidence="1">Uncharacterized protein</fullName>
    </submittedName>
</protein>
<proteinExistence type="predicted"/>
<organism evidence="1 2">
    <name type="scientific">Chionoecetes opilio</name>
    <name type="common">Atlantic snow crab</name>
    <name type="synonym">Cancer opilio</name>
    <dbReference type="NCBI Taxonomy" id="41210"/>
    <lineage>
        <taxon>Eukaryota</taxon>
        <taxon>Metazoa</taxon>
        <taxon>Ecdysozoa</taxon>
        <taxon>Arthropoda</taxon>
        <taxon>Crustacea</taxon>
        <taxon>Multicrustacea</taxon>
        <taxon>Malacostraca</taxon>
        <taxon>Eumalacostraca</taxon>
        <taxon>Eucarida</taxon>
        <taxon>Decapoda</taxon>
        <taxon>Pleocyemata</taxon>
        <taxon>Brachyura</taxon>
        <taxon>Eubrachyura</taxon>
        <taxon>Majoidea</taxon>
        <taxon>Majidae</taxon>
        <taxon>Chionoecetes</taxon>
    </lineage>
</organism>
<dbReference type="OrthoDB" id="6375714at2759"/>
<dbReference type="EMBL" id="JACEEZ010018147">
    <property type="protein sequence ID" value="KAG0717134.1"/>
    <property type="molecule type" value="Genomic_DNA"/>
</dbReference>
<sequence>MGMWHATLKPILPIGLYLMSMSDYGEFVPQALISSRDQHYRALGIKLDLYSTYEEAIYAATNGTHAYMESYSYMNIELFHIYNIRNTYLLREQLYPGHLCWYFQKNTAWKYKFDWGIQRLVEAGLIAHWIKVIHHEKQLELYS</sequence>
<accession>A0A8J4Y3Z1</accession>
<name>A0A8J4Y3Z1_CHIOP</name>
<reference evidence="1" key="1">
    <citation type="submission" date="2020-07" db="EMBL/GenBank/DDBJ databases">
        <title>The High-quality genome of the commercially important snow crab, Chionoecetes opilio.</title>
        <authorList>
            <person name="Jeong J.-H."/>
            <person name="Ryu S."/>
        </authorList>
    </citation>
    <scope>NUCLEOTIDE SEQUENCE</scope>
    <source>
        <strain evidence="1">MADBK_172401_WGS</strain>
        <tissue evidence="1">Digestive gland</tissue>
    </source>
</reference>
<evidence type="ECO:0000313" key="1">
    <source>
        <dbReference type="EMBL" id="KAG0717134.1"/>
    </source>
</evidence>
<evidence type="ECO:0000313" key="2">
    <source>
        <dbReference type="Proteomes" id="UP000770661"/>
    </source>
</evidence>
<gene>
    <name evidence="1" type="ORF">GWK47_055087</name>
</gene>
<dbReference type="AlphaFoldDB" id="A0A8J4Y3Z1"/>
<comment type="caution">
    <text evidence="1">The sequence shown here is derived from an EMBL/GenBank/DDBJ whole genome shotgun (WGS) entry which is preliminary data.</text>
</comment>